<dbReference type="InterPro" id="IPR034660">
    <property type="entry name" value="DinB/YfiT-like"/>
</dbReference>
<accession>A0A840SIU1</accession>
<dbReference type="InterPro" id="IPR012550">
    <property type="entry name" value="DUF1706"/>
</dbReference>
<organism evidence="1 2">
    <name type="scientific">Treponema rectale</name>
    <dbReference type="NCBI Taxonomy" id="744512"/>
    <lineage>
        <taxon>Bacteria</taxon>
        <taxon>Pseudomonadati</taxon>
        <taxon>Spirochaetota</taxon>
        <taxon>Spirochaetia</taxon>
        <taxon>Spirochaetales</taxon>
        <taxon>Treponemataceae</taxon>
        <taxon>Treponema</taxon>
    </lineage>
</organism>
<dbReference type="RefSeq" id="WP_184653285.1">
    <property type="nucleotide sequence ID" value="NZ_JACHFR010000004.1"/>
</dbReference>
<dbReference type="Gene3D" id="1.20.120.450">
    <property type="entry name" value="dinb family like domain"/>
    <property type="match status" value="1"/>
</dbReference>
<dbReference type="Pfam" id="PF08020">
    <property type="entry name" value="DUF1706"/>
    <property type="match status" value="1"/>
</dbReference>
<dbReference type="PANTHER" id="PTHR40658">
    <property type="match status" value="1"/>
</dbReference>
<dbReference type="PIRSF" id="PIRSF031551">
    <property type="entry name" value="DUF1706"/>
    <property type="match status" value="1"/>
</dbReference>
<reference evidence="1 2" key="1">
    <citation type="submission" date="2020-08" db="EMBL/GenBank/DDBJ databases">
        <title>Genomic Encyclopedia of Type Strains, Phase IV (KMG-IV): sequencing the most valuable type-strain genomes for metagenomic binning, comparative biology and taxonomic classification.</title>
        <authorList>
            <person name="Goeker M."/>
        </authorList>
    </citation>
    <scope>NUCLEOTIDE SEQUENCE [LARGE SCALE GENOMIC DNA]</scope>
    <source>
        <strain evidence="1 2">DSM 103679</strain>
    </source>
</reference>
<gene>
    <name evidence="1" type="ORF">HNP77_002195</name>
</gene>
<protein>
    <recommendedName>
        <fullName evidence="3">ClbS/DfsB family four-helix bundle protein</fullName>
    </recommendedName>
</protein>
<proteinExistence type="predicted"/>
<dbReference type="EMBL" id="JACHFR010000004">
    <property type="protein sequence ID" value="MBB5219806.1"/>
    <property type="molecule type" value="Genomic_DNA"/>
</dbReference>
<keyword evidence="2" id="KW-1185">Reference proteome</keyword>
<dbReference type="AlphaFoldDB" id="A0A840SIU1"/>
<name>A0A840SIU1_9SPIR</name>
<evidence type="ECO:0000313" key="2">
    <source>
        <dbReference type="Proteomes" id="UP000578697"/>
    </source>
</evidence>
<dbReference type="SUPFAM" id="SSF109854">
    <property type="entry name" value="DinB/YfiT-like putative metalloenzymes"/>
    <property type="match status" value="1"/>
</dbReference>
<evidence type="ECO:0000313" key="1">
    <source>
        <dbReference type="EMBL" id="MBB5219806.1"/>
    </source>
</evidence>
<dbReference type="PANTHER" id="PTHR40658:SF4">
    <property type="entry name" value="HYPOTHETICAL CYTOSOLIC PROTEIN"/>
    <property type="match status" value="1"/>
</dbReference>
<dbReference type="Proteomes" id="UP000578697">
    <property type="component" value="Unassembled WGS sequence"/>
</dbReference>
<comment type="caution">
    <text evidence="1">The sequence shown here is derived from an EMBL/GenBank/DDBJ whole genome shotgun (WGS) entry which is preliminary data.</text>
</comment>
<sequence>MPRARSKDDLLNFSEENYSILLKMIDEMSENQLNTEFDFSDDASKKEAHWGRDKNVRDILIHLYEWHQLLIIFVEHNMKEESKIAFLPVEYSWKTYGEMNVMLWKRHQGTDLESAKKMFESSHKKVMEMAAGFTNEELFTKKYYNWTGTTDLGAYFVSTCSSHYDWAIKKIKAHCKKIK</sequence>
<evidence type="ECO:0008006" key="3">
    <source>
        <dbReference type="Google" id="ProtNLM"/>
    </source>
</evidence>